<feature type="transmembrane region" description="Helical" evidence="1">
    <location>
        <begin position="82"/>
        <end position="101"/>
    </location>
</feature>
<dbReference type="RefSeq" id="WP_013784209.1">
    <property type="nucleotide sequence ID" value="NC_015554.1"/>
</dbReference>
<keyword evidence="1" id="KW-1133">Transmembrane helix</keyword>
<dbReference type="EMBL" id="CP002339">
    <property type="protein sequence ID" value="AEF03271.1"/>
    <property type="molecule type" value="Genomic_DNA"/>
</dbReference>
<dbReference type="OrthoDB" id="118729at2"/>
<protein>
    <submittedName>
        <fullName evidence="3">Abortive infection protein</fullName>
    </submittedName>
</protein>
<feature type="transmembrane region" description="Helical" evidence="1">
    <location>
        <begin position="43"/>
        <end position="62"/>
    </location>
</feature>
<dbReference type="InterPro" id="IPR003675">
    <property type="entry name" value="Rce1/LyrA-like_dom"/>
</dbReference>
<accession>F5Z878</accession>
<name>F5Z878_ALTNA</name>
<dbReference type="PANTHER" id="PTHR43592">
    <property type="entry name" value="CAAX AMINO TERMINAL PROTEASE"/>
    <property type="match status" value="1"/>
</dbReference>
<feature type="transmembrane region" description="Helical" evidence="1">
    <location>
        <begin position="6"/>
        <end position="23"/>
    </location>
</feature>
<dbReference type="Pfam" id="PF02517">
    <property type="entry name" value="Rce1-like"/>
    <property type="match status" value="1"/>
</dbReference>
<gene>
    <name evidence="3" type="ordered locus">ambt_08715</name>
</gene>
<dbReference type="GO" id="GO:0080120">
    <property type="term" value="P:CAAX-box protein maturation"/>
    <property type="evidence" value="ECO:0007669"/>
    <property type="project" value="UniProtKB-ARBA"/>
</dbReference>
<feature type="transmembrane region" description="Helical" evidence="1">
    <location>
        <begin position="208"/>
        <end position="228"/>
    </location>
</feature>
<feature type="transmembrane region" description="Helical" evidence="1">
    <location>
        <begin position="186"/>
        <end position="202"/>
    </location>
</feature>
<proteinExistence type="predicted"/>
<feature type="domain" description="CAAX prenyl protease 2/Lysostaphin resistance protein A-like" evidence="2">
    <location>
        <begin position="131"/>
        <end position="218"/>
    </location>
</feature>
<keyword evidence="4" id="KW-1185">Reference proteome</keyword>
<dbReference type="Proteomes" id="UP000000683">
    <property type="component" value="Chromosome"/>
</dbReference>
<sequence>MNVSIWSYSMLVIILAIPLYCLWEGNKTELAVVSGEQSKLEAYASTMVLLWLPTLYLVIGLYGKQISTVEISLVWIGSTNNWLGALGVLSMTGYFALNLIMTKNAKETHPTLEAQLEHVAWLMPRSPKELMCFTCGVSLSAGICEELLFRGFLWFLMTPFLGFWPALLVSSLLFGLAHAYQGGVHVLRTGVMGIILGVISWLTETIWIAIAVHALVNIYGGLLAYIVCSNTKPEPASSVPDAC</sequence>
<dbReference type="KEGG" id="alt:ambt_08715"/>
<evidence type="ECO:0000259" key="2">
    <source>
        <dbReference type="Pfam" id="PF02517"/>
    </source>
</evidence>
<evidence type="ECO:0000256" key="1">
    <source>
        <dbReference type="SAM" id="Phobius"/>
    </source>
</evidence>
<organism evidence="3 4">
    <name type="scientific">Alteromonas naphthalenivorans</name>
    <dbReference type="NCBI Taxonomy" id="715451"/>
    <lineage>
        <taxon>Bacteria</taxon>
        <taxon>Pseudomonadati</taxon>
        <taxon>Pseudomonadota</taxon>
        <taxon>Gammaproteobacteria</taxon>
        <taxon>Alteromonadales</taxon>
        <taxon>Alteromonadaceae</taxon>
        <taxon>Alteromonas/Salinimonas group</taxon>
        <taxon>Alteromonas</taxon>
    </lineage>
</organism>
<keyword evidence="1" id="KW-0472">Membrane</keyword>
<dbReference type="GO" id="GO:0004175">
    <property type="term" value="F:endopeptidase activity"/>
    <property type="evidence" value="ECO:0007669"/>
    <property type="project" value="UniProtKB-ARBA"/>
</dbReference>
<dbReference type="eggNOG" id="COG1266">
    <property type="taxonomic scope" value="Bacteria"/>
</dbReference>
<keyword evidence="1" id="KW-0812">Transmembrane</keyword>
<evidence type="ECO:0000313" key="3">
    <source>
        <dbReference type="EMBL" id="AEF03271.1"/>
    </source>
</evidence>
<dbReference type="PANTHER" id="PTHR43592:SF15">
    <property type="entry name" value="CAAX AMINO TERMINAL PROTEASE FAMILY PROTEIN"/>
    <property type="match status" value="1"/>
</dbReference>
<evidence type="ECO:0000313" key="4">
    <source>
        <dbReference type="Proteomes" id="UP000000683"/>
    </source>
</evidence>
<dbReference type="HOGENOM" id="CLU_091584_0_0_6"/>
<dbReference type="AlphaFoldDB" id="F5Z878"/>
<feature type="transmembrane region" description="Helical" evidence="1">
    <location>
        <begin position="154"/>
        <end position="174"/>
    </location>
</feature>
<reference evidence="3 4" key="1">
    <citation type="journal article" date="2011" name="J. Bacteriol.">
        <title>Complete genome sequence of the polycyclic aromatic hydrocarbon-degrading bacterium Alteromonas sp. strain SN2.</title>
        <authorList>
            <person name="Jin H.M."/>
            <person name="Jeong H."/>
            <person name="Moon E.J."/>
            <person name="Math R.K."/>
            <person name="Lee K."/>
            <person name="Kim H.J."/>
            <person name="Jeon C.O."/>
            <person name="Oh T.K."/>
            <person name="Kim J.F."/>
        </authorList>
    </citation>
    <scope>NUCLEOTIDE SEQUENCE [LARGE SCALE GENOMIC DNA]</scope>
    <source>
        <strain evidence="4">JCM 17741 / KACC 18427 / KCTC 11700BP / SN2</strain>
    </source>
</reference>